<comment type="caution">
    <text evidence="2">The sequence shown here is derived from an EMBL/GenBank/DDBJ whole genome shotgun (WGS) entry which is preliminary data.</text>
</comment>
<dbReference type="RefSeq" id="WP_171537034.1">
    <property type="nucleotide sequence ID" value="NZ_JABERJ010000039.1"/>
</dbReference>
<name>A0ABX1UWA2_9GAMM</name>
<dbReference type="EMBL" id="JABERJ010000039">
    <property type="protein sequence ID" value="NNH27495.1"/>
    <property type="molecule type" value="Genomic_DNA"/>
</dbReference>
<dbReference type="InterPro" id="IPR043148">
    <property type="entry name" value="TagF_C"/>
</dbReference>
<sequence>MDFFINKYLDNKIINKKINKLKKDPALFISDMIEKRKSQILDRINVKVTGKNNFTIVTAVYNTEPYLNDFFNSIINQTLNFEKHIKIICIDDGSIDQSAKIIKQWINKYPNNIEYHFKENGGQASARNLGLNFVKTKWVTFTDPDDYLNKDFFRLIDNQIIKNNQLEMIASNILIFSEKEKIIKNSHPLRYRFIKNRTFNINEWEDFMNFSAASTIFNFSSIVKYKLEFDTKIKPNFEDGKFIADFALNSESGQIAFNNKAIYYYRKREDGSSTIDKSWESKEKFYNVLCYGHLEMLKNYKEKYEVIPKFIQRTALYDVSWYIRYLMNNDIKIEHLDNNEKENFWNLLYQIFDYIDYQTILKFNLAGIWFMHKVGMIGLFKNSKVENQIVYIENINKDKKQILISYYTYKLTDTAIKINSEEVIPSFYKIVENKFAERHFVSEVRMWIPYTEESEILEIFIDKQRSRISLLGKHYNSLRMSLLLSKFEDKAKNKYTSDGSWILMDRDTQADDNAEHLYRYLKQNALKEDCYFALRKSSSDWARLEHEGFKLLDFGSADFEEKLKSCSNIISSHLDRYINNYFGDEYGYTKKFIFLQHGVIHNDLSNWLNSKKNLQCLITSTNDEFDSIVTSDLYKYTSEEVVLTGLPRYDSLLKNSNTSNTILIMPTWRNNLVGNIIGDGNERMLNPDFMDTDYAQNWYNLLHDPKLESLVVKFDYDIIFAPHANIAPYLDFFNVPNYIEVWDKTSSDLSIQNLFQKSKFMITDYSSVAFEMAYLGKQVLYYQFDKKYFFTGGHLFKKGYFDFENHGFGPVASSHNDLIIEIEKLLVNNGVVSEFYLDRINNTFAYRDNNNCKRVYDHIIQMSEFEEHKVDLNILNQFILDAKNSRNLSCLYSRFRILIDNFGIQAFKNFCDVDLFVYLLTVSADKSYSDISEISLKSTFFENLSCDEYSQISFERLNPFYKLIDLFNLNKNKEFKSYLTVSWSKLNSLDQKIVKFIELFLKGSYDECFDYYHKYLCVEDFDLTIRMQLFSINKIYFKLLILMNKNSLINNFYSKQIKFFQEYPELVLEIHKPNFLAS</sequence>
<dbReference type="PANTHER" id="PTHR43685">
    <property type="entry name" value="GLYCOSYLTRANSFERASE"/>
    <property type="match status" value="1"/>
</dbReference>
<dbReference type="InterPro" id="IPR001173">
    <property type="entry name" value="Glyco_trans_2-like"/>
</dbReference>
<dbReference type="Pfam" id="PF00535">
    <property type="entry name" value="Glycos_transf_2"/>
    <property type="match status" value="1"/>
</dbReference>
<dbReference type="Gene3D" id="3.90.550.10">
    <property type="entry name" value="Spore Coat Polysaccharide Biosynthesis Protein SpsA, Chain A"/>
    <property type="match status" value="1"/>
</dbReference>
<dbReference type="Gene3D" id="3.40.50.12580">
    <property type="match status" value="1"/>
</dbReference>
<evidence type="ECO:0000313" key="2">
    <source>
        <dbReference type="EMBL" id="NNH27495.1"/>
    </source>
</evidence>
<gene>
    <name evidence="2" type="ORF">HLH15_13715</name>
</gene>
<dbReference type="CDD" id="cd00761">
    <property type="entry name" value="Glyco_tranf_GTA_type"/>
    <property type="match status" value="1"/>
</dbReference>
<dbReference type="SUPFAM" id="SSF53448">
    <property type="entry name" value="Nucleotide-diphospho-sugar transferases"/>
    <property type="match status" value="1"/>
</dbReference>
<feature type="domain" description="Glycosyltransferase 2-like" evidence="1">
    <location>
        <begin position="55"/>
        <end position="202"/>
    </location>
</feature>
<organism evidence="2 3">
    <name type="scientific">Acinetobacter terrestris</name>
    <dbReference type="NCBI Taxonomy" id="2529843"/>
    <lineage>
        <taxon>Bacteria</taxon>
        <taxon>Pseudomonadati</taxon>
        <taxon>Pseudomonadota</taxon>
        <taxon>Gammaproteobacteria</taxon>
        <taxon>Moraxellales</taxon>
        <taxon>Moraxellaceae</taxon>
        <taxon>Acinetobacter</taxon>
        <taxon>Acinetobacter Taxon 24</taxon>
    </lineage>
</organism>
<dbReference type="Pfam" id="PF04464">
    <property type="entry name" value="Glyphos_transf"/>
    <property type="match status" value="1"/>
</dbReference>
<protein>
    <submittedName>
        <fullName evidence="2">Glycosyltransferase</fullName>
    </submittedName>
</protein>
<dbReference type="SUPFAM" id="SSF53756">
    <property type="entry name" value="UDP-Glycosyltransferase/glycogen phosphorylase"/>
    <property type="match status" value="1"/>
</dbReference>
<reference evidence="2 3" key="1">
    <citation type="submission" date="2020-04" db="EMBL/GenBank/DDBJ databases">
        <title>Acinetobacter Taxon 24.</title>
        <authorList>
            <person name="Nemec A."/>
            <person name="Radolfova-Krizova L."/>
            <person name="Higgins P.G."/>
            <person name="Spanelova P."/>
        </authorList>
    </citation>
    <scope>NUCLEOTIDE SEQUENCE [LARGE SCALE GENOMIC DNA]</scope>
    <source>
        <strain evidence="2 3">ANC 5084</strain>
    </source>
</reference>
<dbReference type="Proteomes" id="UP000555322">
    <property type="component" value="Unassembled WGS sequence"/>
</dbReference>
<dbReference type="InterPro" id="IPR050834">
    <property type="entry name" value="Glycosyltransf_2"/>
</dbReference>
<proteinExistence type="predicted"/>
<keyword evidence="3" id="KW-1185">Reference proteome</keyword>
<dbReference type="PANTHER" id="PTHR43685:SF2">
    <property type="entry name" value="GLYCOSYLTRANSFERASE 2-LIKE DOMAIN-CONTAINING PROTEIN"/>
    <property type="match status" value="1"/>
</dbReference>
<dbReference type="InterPro" id="IPR007554">
    <property type="entry name" value="Glycerophosphate_synth"/>
</dbReference>
<dbReference type="InterPro" id="IPR029044">
    <property type="entry name" value="Nucleotide-diphossugar_trans"/>
</dbReference>
<evidence type="ECO:0000259" key="1">
    <source>
        <dbReference type="Pfam" id="PF00535"/>
    </source>
</evidence>
<accession>A0ABX1UWA2</accession>
<evidence type="ECO:0000313" key="3">
    <source>
        <dbReference type="Proteomes" id="UP000555322"/>
    </source>
</evidence>